<dbReference type="RefSeq" id="WP_015379764.1">
    <property type="nucleotide sequence ID" value="NZ_CP031771.1"/>
</dbReference>
<dbReference type="EMBL" id="JQ900767">
    <property type="protein sequence ID" value="AFM80195.1"/>
    <property type="molecule type" value="Genomic_DNA"/>
</dbReference>
<comment type="similarity">
    <text evidence="3">Belongs to the ComC family.</text>
</comment>
<accession>I6SRT2</accession>
<dbReference type="GO" id="GO:0005186">
    <property type="term" value="F:pheromone activity"/>
    <property type="evidence" value="ECO:0007669"/>
    <property type="project" value="InterPro"/>
</dbReference>
<keyword evidence="5" id="KW-0588">Pheromone</keyword>
<name>I6SRT2_LACPN</name>
<dbReference type="InterPro" id="IPR004288">
    <property type="entry name" value="Competence_ComC"/>
</dbReference>
<dbReference type="GO" id="GO:0005576">
    <property type="term" value="C:extracellular region"/>
    <property type="evidence" value="ECO:0007669"/>
    <property type="project" value="UniProtKB-SubCell"/>
</dbReference>
<comment type="subcellular location">
    <subcellularLocation>
        <location evidence="2">Secreted</location>
    </subcellularLocation>
</comment>
<keyword evidence="4" id="KW-0964">Secreted</keyword>
<proteinExistence type="inferred from homology"/>
<comment type="function">
    <text evidence="1">Acts as a pheromone, induces cells to develop competence for genetic transformation.</text>
</comment>
<evidence type="ECO:0000256" key="3">
    <source>
        <dbReference type="ARBA" id="ARBA00009039"/>
    </source>
</evidence>
<dbReference type="AlphaFoldDB" id="I6SRT2"/>
<evidence type="ECO:0000256" key="5">
    <source>
        <dbReference type="ARBA" id="ARBA00023044"/>
    </source>
</evidence>
<keyword evidence="6" id="KW-0178">Competence</keyword>
<reference evidence="7" key="1">
    <citation type="submission" date="2012-04" db="EMBL/GenBank/DDBJ databases">
        <title>Genetic analysis plantaricin locus of Lactobacillus plantarum subsp. plantarum YM-5-2.</title>
        <authorList>
            <person name="Zhang Z.H."/>
            <person name="Liu C.J."/>
            <person name="Gong F.M."/>
        </authorList>
    </citation>
    <scope>NUCLEOTIDE SEQUENCE</scope>
    <source>
        <strain evidence="7">YM-5-2</strain>
    </source>
</reference>
<evidence type="ECO:0000256" key="2">
    <source>
        <dbReference type="ARBA" id="ARBA00004613"/>
    </source>
</evidence>
<gene>
    <name evidence="7" type="primary">plnc8B</name>
</gene>
<protein>
    <submittedName>
        <fullName evidence="7">Putative plantaricin NC8 beta peptide</fullName>
    </submittedName>
</protein>
<evidence type="ECO:0000313" key="7">
    <source>
        <dbReference type="EMBL" id="AFM80195.1"/>
    </source>
</evidence>
<organism evidence="7">
    <name type="scientific">Lactiplantibacillus plantarum subsp. plantarum</name>
    <dbReference type="NCBI Taxonomy" id="337330"/>
    <lineage>
        <taxon>Bacteria</taxon>
        <taxon>Bacillati</taxon>
        <taxon>Bacillota</taxon>
        <taxon>Bacilli</taxon>
        <taxon>Lactobacillales</taxon>
        <taxon>Lactobacillaceae</taxon>
        <taxon>Lactiplantibacillus</taxon>
    </lineage>
</organism>
<evidence type="ECO:0000256" key="1">
    <source>
        <dbReference type="ARBA" id="ARBA00002667"/>
    </source>
</evidence>
<evidence type="ECO:0000256" key="6">
    <source>
        <dbReference type="ARBA" id="ARBA00023287"/>
    </source>
</evidence>
<dbReference type="Pfam" id="PF03047">
    <property type="entry name" value="ComC"/>
    <property type="match status" value="1"/>
</dbReference>
<sequence>MNNLNKFSTLGKSSLSQIEGGSVPTSVYTLGIKILWSAYKHRKTIEKSFNKGFYH</sequence>
<evidence type="ECO:0000256" key="4">
    <source>
        <dbReference type="ARBA" id="ARBA00022525"/>
    </source>
</evidence>